<dbReference type="InterPro" id="IPR013783">
    <property type="entry name" value="Ig-like_fold"/>
</dbReference>
<dbReference type="RefSeq" id="WP_123175335.1">
    <property type="nucleotide sequence ID" value="NZ_QWDD01000001.1"/>
</dbReference>
<proteinExistence type="predicted"/>
<organism evidence="1 2">
    <name type="scientific">Methylocystis hirsuta</name>
    <dbReference type="NCBI Taxonomy" id="369798"/>
    <lineage>
        <taxon>Bacteria</taxon>
        <taxon>Pseudomonadati</taxon>
        <taxon>Pseudomonadota</taxon>
        <taxon>Alphaproteobacteria</taxon>
        <taxon>Hyphomicrobiales</taxon>
        <taxon>Methylocystaceae</taxon>
        <taxon>Methylocystis</taxon>
    </lineage>
</organism>
<reference evidence="1 2" key="1">
    <citation type="submission" date="2018-08" db="EMBL/GenBank/DDBJ databases">
        <title>Genome sequence of Methylocystis hirsuta CSC1, a methanotroph able to accumulate PHAs.</title>
        <authorList>
            <person name="Bordel S."/>
            <person name="Rodriguez E."/>
            <person name="Gancedo J."/>
            <person name="Munoz R."/>
        </authorList>
    </citation>
    <scope>NUCLEOTIDE SEQUENCE [LARGE SCALE GENOMIC DNA]</scope>
    <source>
        <strain evidence="1 2">CSC1</strain>
    </source>
</reference>
<keyword evidence="2" id="KW-1185">Reference proteome</keyword>
<evidence type="ECO:0008006" key="3">
    <source>
        <dbReference type="Google" id="ProtNLM"/>
    </source>
</evidence>
<dbReference type="PANTHER" id="PTHR37494:SF1">
    <property type="entry name" value="STAPHYLOCOCCUS AUREUS SURFACE PROTEIN A"/>
    <property type="match status" value="1"/>
</dbReference>
<dbReference type="GO" id="GO:0016020">
    <property type="term" value="C:membrane"/>
    <property type="evidence" value="ECO:0007669"/>
    <property type="project" value="InterPro"/>
</dbReference>
<dbReference type="AlphaFoldDB" id="A0A3M9XM62"/>
<dbReference type="GO" id="GO:0005509">
    <property type="term" value="F:calcium ion binding"/>
    <property type="evidence" value="ECO:0007669"/>
    <property type="project" value="InterPro"/>
</dbReference>
<dbReference type="EMBL" id="QWDD01000001">
    <property type="protein sequence ID" value="RNJ49369.1"/>
    <property type="molecule type" value="Genomic_DNA"/>
</dbReference>
<dbReference type="Proteomes" id="UP000268623">
    <property type="component" value="Unassembled WGS sequence"/>
</dbReference>
<evidence type="ECO:0000313" key="1">
    <source>
        <dbReference type="EMBL" id="RNJ49369.1"/>
    </source>
</evidence>
<dbReference type="Pfam" id="PF05345">
    <property type="entry name" value="He_PIG"/>
    <property type="match status" value="2"/>
</dbReference>
<dbReference type="OrthoDB" id="5720638at2"/>
<protein>
    <recommendedName>
        <fullName evidence="3">Autotransporter outer membrane beta-barrel domain-containing protein</fullName>
    </recommendedName>
</protein>
<dbReference type="Gene3D" id="2.60.40.10">
    <property type="entry name" value="Immunoglobulins"/>
    <property type="match status" value="2"/>
</dbReference>
<gene>
    <name evidence="1" type="ORF">D1O30_06915</name>
</gene>
<dbReference type="PANTHER" id="PTHR37494">
    <property type="entry name" value="HEMAGGLUTININ"/>
    <property type="match status" value="1"/>
</dbReference>
<comment type="caution">
    <text evidence="1">The sequence shown here is derived from an EMBL/GenBank/DDBJ whole genome shotgun (WGS) entry which is preliminary data.</text>
</comment>
<dbReference type="InterPro" id="IPR015919">
    <property type="entry name" value="Cadherin-like_sf"/>
</dbReference>
<dbReference type="SUPFAM" id="SSF49313">
    <property type="entry name" value="Cadherin-like"/>
    <property type="match status" value="2"/>
</dbReference>
<evidence type="ECO:0000313" key="2">
    <source>
        <dbReference type="Proteomes" id="UP000268623"/>
    </source>
</evidence>
<name>A0A3M9XM62_9HYPH</name>
<accession>A0A3M9XM62</accession>
<sequence>MAVTMTPTSLGVLTKGVAISNVTLVGAGGTGPYTYAVQSGALPAGLALNAGVISGTPTTLGPYSFTIRATDNVAVTGDQAFAGVVEDPISISPTTLGALTQGSAMTPVDMTPAGGVGVHVFSIIEGHLPAGLFLDQATGEITGTPIVPGPYFFRVIVEDVNGSLGYRTFTGTIAESASSYFNGFDPADGNMASVTVKQHLSGDPQSGRMGVSVGGFTTTVLGGSTASIHQSEVDILKRGKVIN</sequence>